<name>L1IEY7_GUITC</name>
<evidence type="ECO:0000313" key="4">
    <source>
        <dbReference type="EnsemblProtists" id="EKX34415"/>
    </source>
</evidence>
<evidence type="ECO:0000313" key="3">
    <source>
        <dbReference type="EMBL" id="EKX38408.1"/>
    </source>
</evidence>
<feature type="region of interest" description="Disordered" evidence="1">
    <location>
        <begin position="1"/>
        <end position="23"/>
    </location>
</feature>
<gene>
    <name evidence="3" type="ORF">GUITHDRAFT_154747</name>
    <name evidence="2" type="ORF">GUITHDRAFT_155748</name>
</gene>
<dbReference type="EnsemblProtists" id="EKX38408">
    <property type="protein sequence ID" value="EKX38408"/>
    <property type="gene ID" value="GUITHDRAFT_154747"/>
</dbReference>
<dbReference type="RefSeq" id="XP_005821395.1">
    <property type="nucleotide sequence ID" value="XM_005821338.1"/>
</dbReference>
<protein>
    <submittedName>
        <fullName evidence="2 4">Uncharacterized protein</fullName>
    </submittedName>
</protein>
<dbReference type="AlphaFoldDB" id="L1IEY7"/>
<dbReference type="EnsemblProtists" id="EKX34415">
    <property type="protein sequence ID" value="EKX34415"/>
    <property type="gene ID" value="GUITHDRAFT_155748"/>
</dbReference>
<dbReference type="GeneID" id="17291152"/>
<organism evidence="2">
    <name type="scientific">Guillardia theta (strain CCMP2712)</name>
    <name type="common">Cryptophyte</name>
    <dbReference type="NCBI Taxonomy" id="905079"/>
    <lineage>
        <taxon>Eukaryota</taxon>
        <taxon>Cryptophyceae</taxon>
        <taxon>Pyrenomonadales</taxon>
        <taxon>Geminigeraceae</taxon>
        <taxon>Guillardia</taxon>
    </lineage>
</organism>
<dbReference type="EMBL" id="JH993110">
    <property type="protein sequence ID" value="EKX34415.1"/>
    <property type="molecule type" value="Genomic_DNA"/>
</dbReference>
<feature type="compositionally biased region" description="Basic and acidic residues" evidence="1">
    <location>
        <begin position="120"/>
        <end position="129"/>
    </location>
</feature>
<feature type="region of interest" description="Disordered" evidence="1">
    <location>
        <begin position="115"/>
        <end position="134"/>
    </location>
</feature>
<proteinExistence type="predicted"/>
<dbReference type="KEGG" id="gtt:GUITHDRAFT_155748"/>
<dbReference type="GeneID" id="17295065"/>
<dbReference type="KEGG" id="gtt:GUITHDRAFT_154747"/>
<evidence type="ECO:0000256" key="1">
    <source>
        <dbReference type="SAM" id="MobiDB-lite"/>
    </source>
</evidence>
<dbReference type="HOGENOM" id="CLU_1744012_0_0_1"/>
<reference evidence="2 5" key="1">
    <citation type="journal article" date="2012" name="Nature">
        <title>Algal genomes reveal evolutionary mosaicism and the fate of nucleomorphs.</title>
        <authorList>
            <consortium name="DOE Joint Genome Institute"/>
            <person name="Curtis B.A."/>
            <person name="Tanifuji G."/>
            <person name="Burki F."/>
            <person name="Gruber A."/>
            <person name="Irimia M."/>
            <person name="Maruyama S."/>
            <person name="Arias M.C."/>
            <person name="Ball S.G."/>
            <person name="Gile G.H."/>
            <person name="Hirakawa Y."/>
            <person name="Hopkins J.F."/>
            <person name="Kuo A."/>
            <person name="Rensing S.A."/>
            <person name="Schmutz J."/>
            <person name="Symeonidi A."/>
            <person name="Elias M."/>
            <person name="Eveleigh R.J."/>
            <person name="Herman E.K."/>
            <person name="Klute M.J."/>
            <person name="Nakayama T."/>
            <person name="Obornik M."/>
            <person name="Reyes-Prieto A."/>
            <person name="Armbrust E.V."/>
            <person name="Aves S.J."/>
            <person name="Beiko R.G."/>
            <person name="Coutinho P."/>
            <person name="Dacks J.B."/>
            <person name="Durnford D.G."/>
            <person name="Fast N.M."/>
            <person name="Green B.R."/>
            <person name="Grisdale C.J."/>
            <person name="Hempel F."/>
            <person name="Henrissat B."/>
            <person name="Hoppner M.P."/>
            <person name="Ishida K."/>
            <person name="Kim E."/>
            <person name="Koreny L."/>
            <person name="Kroth P.G."/>
            <person name="Liu Y."/>
            <person name="Malik S.B."/>
            <person name="Maier U.G."/>
            <person name="McRose D."/>
            <person name="Mock T."/>
            <person name="Neilson J.A."/>
            <person name="Onodera N.T."/>
            <person name="Poole A.M."/>
            <person name="Pritham E.J."/>
            <person name="Richards T.A."/>
            <person name="Rocap G."/>
            <person name="Roy S.W."/>
            <person name="Sarai C."/>
            <person name="Schaack S."/>
            <person name="Shirato S."/>
            <person name="Slamovits C.H."/>
            <person name="Spencer D.F."/>
            <person name="Suzuki S."/>
            <person name="Worden A.Z."/>
            <person name="Zauner S."/>
            <person name="Barry K."/>
            <person name="Bell C."/>
            <person name="Bharti A.K."/>
            <person name="Crow J.A."/>
            <person name="Grimwood J."/>
            <person name="Kramer R."/>
            <person name="Lindquist E."/>
            <person name="Lucas S."/>
            <person name="Salamov A."/>
            <person name="McFadden G.I."/>
            <person name="Lane C.E."/>
            <person name="Keeling P.J."/>
            <person name="Gray M.W."/>
            <person name="Grigoriev I.V."/>
            <person name="Archibald J.M."/>
        </authorList>
    </citation>
    <scope>NUCLEOTIDE SEQUENCE</scope>
    <source>
        <strain evidence="2 5">CCMP2712</strain>
    </source>
</reference>
<feature type="compositionally biased region" description="Polar residues" evidence="1">
    <location>
        <begin position="10"/>
        <end position="23"/>
    </location>
</feature>
<dbReference type="Proteomes" id="UP000011087">
    <property type="component" value="Unassembled WGS sequence"/>
</dbReference>
<feature type="region of interest" description="Disordered" evidence="1">
    <location>
        <begin position="81"/>
        <end position="103"/>
    </location>
</feature>
<accession>L1IEY7</accession>
<dbReference type="EMBL" id="JH993049">
    <property type="protein sequence ID" value="EKX38408.1"/>
    <property type="molecule type" value="Genomic_DNA"/>
</dbReference>
<sequence length="148" mass="16721">MAAGDKRVSLYQSTTGQQMTRWQDTATLKGRLEVSPLKSWTWENKGSDQRRQYYHDHLSGGHTRNARDHLQACSYGDTGPVKVKGAATSTSQRALDENRRPRHVKPMTLSQGTLKVRNQASDRSKNHIADKKRRVPVVVVPRTGQPLF</sequence>
<reference evidence="5" key="2">
    <citation type="submission" date="2012-11" db="EMBL/GenBank/DDBJ databases">
        <authorList>
            <person name="Kuo A."/>
            <person name="Curtis B.A."/>
            <person name="Tanifuji G."/>
            <person name="Burki F."/>
            <person name="Gruber A."/>
            <person name="Irimia M."/>
            <person name="Maruyama S."/>
            <person name="Arias M.C."/>
            <person name="Ball S.G."/>
            <person name="Gile G.H."/>
            <person name="Hirakawa Y."/>
            <person name="Hopkins J.F."/>
            <person name="Rensing S.A."/>
            <person name="Schmutz J."/>
            <person name="Symeonidi A."/>
            <person name="Elias M."/>
            <person name="Eveleigh R.J."/>
            <person name="Herman E.K."/>
            <person name="Klute M.J."/>
            <person name="Nakayama T."/>
            <person name="Obornik M."/>
            <person name="Reyes-Prieto A."/>
            <person name="Armbrust E.V."/>
            <person name="Aves S.J."/>
            <person name="Beiko R.G."/>
            <person name="Coutinho P."/>
            <person name="Dacks J.B."/>
            <person name="Durnford D.G."/>
            <person name="Fast N.M."/>
            <person name="Green B.R."/>
            <person name="Grisdale C."/>
            <person name="Hempe F."/>
            <person name="Henrissat B."/>
            <person name="Hoppner M.P."/>
            <person name="Ishida K.-I."/>
            <person name="Kim E."/>
            <person name="Koreny L."/>
            <person name="Kroth P.G."/>
            <person name="Liu Y."/>
            <person name="Malik S.-B."/>
            <person name="Maier U.G."/>
            <person name="McRose D."/>
            <person name="Mock T."/>
            <person name="Neilson J.A."/>
            <person name="Onodera N.T."/>
            <person name="Poole A.M."/>
            <person name="Pritham E.J."/>
            <person name="Richards T.A."/>
            <person name="Rocap G."/>
            <person name="Roy S.W."/>
            <person name="Sarai C."/>
            <person name="Schaack S."/>
            <person name="Shirato S."/>
            <person name="Slamovits C.H."/>
            <person name="Spencer D.F."/>
            <person name="Suzuki S."/>
            <person name="Worden A.Z."/>
            <person name="Zauner S."/>
            <person name="Barry K."/>
            <person name="Bell C."/>
            <person name="Bharti A.K."/>
            <person name="Crow J.A."/>
            <person name="Grimwood J."/>
            <person name="Kramer R."/>
            <person name="Lindquist E."/>
            <person name="Lucas S."/>
            <person name="Salamov A."/>
            <person name="McFadden G.I."/>
            <person name="Lane C.E."/>
            <person name="Keeling P.J."/>
            <person name="Gray M.W."/>
            <person name="Grigoriev I.V."/>
            <person name="Archibald J.M."/>
        </authorList>
    </citation>
    <scope>NUCLEOTIDE SEQUENCE</scope>
    <source>
        <strain evidence="5">CCMP2712</strain>
    </source>
</reference>
<dbReference type="RefSeq" id="XP_005825388.1">
    <property type="nucleotide sequence ID" value="XM_005825331.1"/>
</dbReference>
<dbReference type="PaxDb" id="55529-EKX34415"/>
<evidence type="ECO:0000313" key="2">
    <source>
        <dbReference type="EMBL" id="EKX34415.1"/>
    </source>
</evidence>
<keyword evidence="5" id="KW-1185">Reference proteome</keyword>
<reference evidence="4" key="3">
    <citation type="submission" date="2015-06" db="UniProtKB">
        <authorList>
            <consortium name="EnsemblProtists"/>
        </authorList>
    </citation>
    <scope>IDENTIFICATION</scope>
</reference>
<evidence type="ECO:0000313" key="5">
    <source>
        <dbReference type="Proteomes" id="UP000011087"/>
    </source>
</evidence>